<dbReference type="InterPro" id="IPR021298">
    <property type="entry name" value="CFAP298"/>
</dbReference>
<gene>
    <name evidence="2" type="ORF">KR093_002514</name>
</gene>
<protein>
    <recommendedName>
        <fullName evidence="4">Cilia- and flagella-associated protein 298</fullName>
    </recommendedName>
</protein>
<reference evidence="2" key="1">
    <citation type="journal article" date="2021" name="Mol. Ecol. Resour.">
        <title>Phylogenomic analyses of the genus Drosophila reveals genomic signals of climate adaptation.</title>
        <authorList>
            <person name="Li F."/>
            <person name="Rane R.V."/>
            <person name="Luria V."/>
            <person name="Xiong Z."/>
            <person name="Chen J."/>
            <person name="Li Z."/>
            <person name="Catullo R.A."/>
            <person name="Griffin P.C."/>
            <person name="Schiffer M."/>
            <person name="Pearce S."/>
            <person name="Lee S.F."/>
            <person name="McElroy K."/>
            <person name="Stocker A."/>
            <person name="Shirriffs J."/>
            <person name="Cockerell F."/>
            <person name="Coppin C."/>
            <person name="Sgro C.M."/>
            <person name="Karger A."/>
            <person name="Cain J.W."/>
            <person name="Weber J.A."/>
            <person name="Santpere G."/>
            <person name="Kirschner M.W."/>
            <person name="Hoffmann A.A."/>
            <person name="Oakeshott J.G."/>
            <person name="Zhang G."/>
        </authorList>
    </citation>
    <scope>NUCLEOTIDE SEQUENCE</scope>
    <source>
        <strain evidence="2">BGI-SZ-2011g</strain>
    </source>
</reference>
<evidence type="ECO:0000256" key="1">
    <source>
        <dbReference type="ARBA" id="ARBA00009619"/>
    </source>
</evidence>
<dbReference type="PANTHER" id="PTHR13238">
    <property type="entry name" value="PROTEIN C21ORF59"/>
    <property type="match status" value="1"/>
</dbReference>
<dbReference type="Proteomes" id="UP001200034">
    <property type="component" value="Unassembled WGS sequence"/>
</dbReference>
<dbReference type="GO" id="GO:0003352">
    <property type="term" value="P:regulation of cilium movement"/>
    <property type="evidence" value="ECO:0007669"/>
    <property type="project" value="InterPro"/>
</dbReference>
<dbReference type="EMBL" id="JAJJHW010002774">
    <property type="protein sequence ID" value="KAH8365607.1"/>
    <property type="molecule type" value="Genomic_DNA"/>
</dbReference>
<evidence type="ECO:0000313" key="2">
    <source>
        <dbReference type="EMBL" id="KAH8365607.1"/>
    </source>
</evidence>
<comment type="caution">
    <text evidence="2">The sequence shown here is derived from an EMBL/GenBank/DDBJ whole genome shotgun (WGS) entry which is preliminary data.</text>
</comment>
<comment type="similarity">
    <text evidence="1">Belongs to the CFAP298 family.</text>
</comment>
<proteinExistence type="inferred from homology"/>
<evidence type="ECO:0008006" key="4">
    <source>
        <dbReference type="Google" id="ProtNLM"/>
    </source>
</evidence>
<accession>A0AAD4JXS3</accession>
<sequence length="291" mass="33070">MVVLHVKRGDESLFLYETSVTAATDTVIRELVSVFNGRLKVQRLCMEIEELAEHGTMLPSEMIGLNDDQIEELKLKDSFADRCVPMGGFSFNKDPLCRRNGQQPNEAMRKVLANAMNDAKAMIDKKLVKTSTTLTLKIVEEALNILRGAVTIVYPMKLPPYDTIQMEFVNMEDLSGTQASKEVIEPSKAQMWFAGRQVLPGKKLNEYLGSNDKTKVVVKLNQLGEGPPGREQVMTEQFRRQMMAAEYRRQEELKKLEQDDDDEYLNSTWADSGSLKRQAHGLEDVRFRFGK</sequence>
<dbReference type="AlphaFoldDB" id="A0AAD4JXS3"/>
<evidence type="ECO:0000313" key="3">
    <source>
        <dbReference type="Proteomes" id="UP001200034"/>
    </source>
</evidence>
<dbReference type="PANTHER" id="PTHR13238:SF0">
    <property type="entry name" value="CILIA- AND FLAGELLA-ASSOCIATED PROTEIN 298"/>
    <property type="match status" value="1"/>
</dbReference>
<dbReference type="Pfam" id="PF11069">
    <property type="entry name" value="CFAP298"/>
    <property type="match status" value="1"/>
</dbReference>
<keyword evidence="3" id="KW-1185">Reference proteome</keyword>
<name>A0AAD4JXS3_9MUSC</name>
<organism evidence="2 3">
    <name type="scientific">Drosophila rubida</name>
    <dbReference type="NCBI Taxonomy" id="30044"/>
    <lineage>
        <taxon>Eukaryota</taxon>
        <taxon>Metazoa</taxon>
        <taxon>Ecdysozoa</taxon>
        <taxon>Arthropoda</taxon>
        <taxon>Hexapoda</taxon>
        <taxon>Insecta</taxon>
        <taxon>Pterygota</taxon>
        <taxon>Neoptera</taxon>
        <taxon>Endopterygota</taxon>
        <taxon>Diptera</taxon>
        <taxon>Brachycera</taxon>
        <taxon>Muscomorpha</taxon>
        <taxon>Ephydroidea</taxon>
        <taxon>Drosophilidae</taxon>
        <taxon>Drosophila</taxon>
    </lineage>
</organism>